<proteinExistence type="predicted"/>
<organism evidence="1 2">
    <name type="scientific">Heterorhabditis bacteriophora</name>
    <name type="common">Entomopathogenic nematode worm</name>
    <dbReference type="NCBI Taxonomy" id="37862"/>
    <lineage>
        <taxon>Eukaryota</taxon>
        <taxon>Metazoa</taxon>
        <taxon>Ecdysozoa</taxon>
        <taxon>Nematoda</taxon>
        <taxon>Chromadorea</taxon>
        <taxon>Rhabditida</taxon>
        <taxon>Rhabditina</taxon>
        <taxon>Rhabditomorpha</taxon>
        <taxon>Strongyloidea</taxon>
        <taxon>Heterorhabditidae</taxon>
        <taxon>Heterorhabditis</taxon>
    </lineage>
</organism>
<name>A0A1I7WIP0_HETBA</name>
<accession>A0A1I7WIP0</accession>
<sequence>MICLPLLSYFHDPILQKLMYNSCYRSLFDSITSSTTMVFIRLLFIFLYLYAQVTSNENSNTVPFGELLSTYYVEHQFNIEVTEETTAQKIFEQLLASSTSAPSEETTAQKIFEQLLASSTSAPSGKILDSNLYKCRVL</sequence>
<reference evidence="2" key="1">
    <citation type="submission" date="2016-11" db="UniProtKB">
        <authorList>
            <consortium name="WormBaseParasite"/>
        </authorList>
    </citation>
    <scope>IDENTIFICATION</scope>
</reference>
<dbReference type="AlphaFoldDB" id="A0A1I7WIP0"/>
<dbReference type="WBParaSite" id="Hba_04868">
    <property type="protein sequence ID" value="Hba_04868"/>
    <property type="gene ID" value="Hba_04868"/>
</dbReference>
<keyword evidence="1" id="KW-1185">Reference proteome</keyword>
<dbReference type="Proteomes" id="UP000095283">
    <property type="component" value="Unplaced"/>
</dbReference>
<evidence type="ECO:0000313" key="1">
    <source>
        <dbReference type="Proteomes" id="UP000095283"/>
    </source>
</evidence>
<protein>
    <submittedName>
        <fullName evidence="2">Uncharacterized protein</fullName>
    </submittedName>
</protein>
<evidence type="ECO:0000313" key="2">
    <source>
        <dbReference type="WBParaSite" id="Hba_04868"/>
    </source>
</evidence>